<dbReference type="Pfam" id="PF07683">
    <property type="entry name" value="CobW_C"/>
    <property type="match status" value="1"/>
</dbReference>
<dbReference type="PANTHER" id="PTHR13748:SF62">
    <property type="entry name" value="COBW DOMAIN-CONTAINING PROTEIN"/>
    <property type="match status" value="1"/>
</dbReference>
<keyword evidence="8" id="KW-1185">Reference proteome</keyword>
<evidence type="ECO:0000313" key="7">
    <source>
        <dbReference type="EMBL" id="WXB91707.1"/>
    </source>
</evidence>
<keyword evidence="1" id="KW-0547">Nucleotide-binding</keyword>
<dbReference type="SUPFAM" id="SSF52540">
    <property type="entry name" value="P-loop containing nucleoside triphosphate hydrolases"/>
    <property type="match status" value="1"/>
</dbReference>
<dbReference type="CDD" id="cd03112">
    <property type="entry name" value="CobW-like"/>
    <property type="match status" value="1"/>
</dbReference>
<accession>A0ABZ2N1X3</accession>
<organism evidence="7 8">
    <name type="scientific">Bacillus kandeliae</name>
    <dbReference type="NCBI Taxonomy" id="3129297"/>
    <lineage>
        <taxon>Bacteria</taxon>
        <taxon>Bacillati</taxon>
        <taxon>Bacillota</taxon>
        <taxon>Bacilli</taxon>
        <taxon>Bacillales</taxon>
        <taxon>Bacillaceae</taxon>
        <taxon>Bacillus</taxon>
    </lineage>
</organism>
<dbReference type="Gene3D" id="3.30.1220.10">
    <property type="entry name" value="CobW-like, C-terminal domain"/>
    <property type="match status" value="1"/>
</dbReference>
<dbReference type="InterPro" id="IPR036627">
    <property type="entry name" value="CobW-likC_sf"/>
</dbReference>
<dbReference type="InterPro" id="IPR027417">
    <property type="entry name" value="P-loop_NTPase"/>
</dbReference>
<gene>
    <name evidence="7" type="ORF">WDJ61_10515</name>
</gene>
<evidence type="ECO:0000313" key="8">
    <source>
        <dbReference type="Proteomes" id="UP001387364"/>
    </source>
</evidence>
<evidence type="ECO:0000256" key="5">
    <source>
        <dbReference type="ARBA" id="ARBA00049117"/>
    </source>
</evidence>
<evidence type="ECO:0000256" key="1">
    <source>
        <dbReference type="ARBA" id="ARBA00022741"/>
    </source>
</evidence>
<evidence type="ECO:0000256" key="4">
    <source>
        <dbReference type="ARBA" id="ARBA00034320"/>
    </source>
</evidence>
<sequence length="303" mass="34572">MKKQVYVLSGFLGSGKTTLLKQLLQHLKSNDRRPAVLMNELGDISIDSDEVDEETPLKELLNGCICCTIQDKLEAQLQELLLTEEFDDLIIETTGAAHPVEAIDAIMSPLFAEKLEWKGIITIVDCLAWKNRTHLSPAVLQLMYEQIKHADLLVINKIDLVSEMDQGMIAYDIQQINANAPICLTTNARISMKQLNDMNMSHKGERTSVHAHHHLHLTVFSHTFHGSVDIEAFEQWLRGTSEQLYRMKGYVPVRNRQYPMLFQYSYGMPLWMPEEMNMPNNLVIIGEGLHQETMISELKALEK</sequence>
<proteinExistence type="inferred from homology"/>
<evidence type="ECO:0000256" key="3">
    <source>
        <dbReference type="ARBA" id="ARBA00023186"/>
    </source>
</evidence>
<dbReference type="Proteomes" id="UP001387364">
    <property type="component" value="Chromosome"/>
</dbReference>
<evidence type="ECO:0000259" key="6">
    <source>
        <dbReference type="SMART" id="SM00833"/>
    </source>
</evidence>
<dbReference type="EMBL" id="CP147404">
    <property type="protein sequence ID" value="WXB91707.1"/>
    <property type="molecule type" value="Genomic_DNA"/>
</dbReference>
<dbReference type="InterPro" id="IPR011629">
    <property type="entry name" value="CobW-like_C"/>
</dbReference>
<dbReference type="SMART" id="SM00833">
    <property type="entry name" value="CobW_C"/>
    <property type="match status" value="1"/>
</dbReference>
<keyword evidence="2" id="KW-0378">Hydrolase</keyword>
<dbReference type="RefSeq" id="WP_338749463.1">
    <property type="nucleotide sequence ID" value="NZ_CP147404.1"/>
</dbReference>
<dbReference type="InterPro" id="IPR051316">
    <property type="entry name" value="Zinc-reg_GTPase_activator"/>
</dbReference>
<dbReference type="SUPFAM" id="SSF90002">
    <property type="entry name" value="Hypothetical protein YjiA, C-terminal domain"/>
    <property type="match status" value="1"/>
</dbReference>
<dbReference type="Gene3D" id="3.40.50.300">
    <property type="entry name" value="P-loop containing nucleotide triphosphate hydrolases"/>
    <property type="match status" value="1"/>
</dbReference>
<keyword evidence="3" id="KW-0143">Chaperone</keyword>
<protein>
    <submittedName>
        <fullName evidence="7">GTP-binding protein</fullName>
    </submittedName>
</protein>
<comment type="catalytic activity">
    <reaction evidence="5">
        <text>GTP + H2O = GDP + phosphate + H(+)</text>
        <dbReference type="Rhea" id="RHEA:19669"/>
        <dbReference type="ChEBI" id="CHEBI:15377"/>
        <dbReference type="ChEBI" id="CHEBI:15378"/>
        <dbReference type="ChEBI" id="CHEBI:37565"/>
        <dbReference type="ChEBI" id="CHEBI:43474"/>
        <dbReference type="ChEBI" id="CHEBI:58189"/>
    </reaction>
    <physiologicalReaction direction="left-to-right" evidence="5">
        <dbReference type="Rhea" id="RHEA:19670"/>
    </physiologicalReaction>
</comment>
<dbReference type="InterPro" id="IPR003495">
    <property type="entry name" value="CobW/HypB/UreG_nucleotide-bd"/>
</dbReference>
<dbReference type="Pfam" id="PF02492">
    <property type="entry name" value="cobW"/>
    <property type="match status" value="1"/>
</dbReference>
<dbReference type="PANTHER" id="PTHR13748">
    <property type="entry name" value="COBW-RELATED"/>
    <property type="match status" value="1"/>
</dbReference>
<feature type="domain" description="CobW C-terminal" evidence="6">
    <location>
        <begin position="217"/>
        <end position="302"/>
    </location>
</feature>
<name>A0ABZ2N1X3_9BACI</name>
<reference evidence="7 8" key="1">
    <citation type="submission" date="2024-02" db="EMBL/GenBank/DDBJ databases">
        <title>Seven novel Bacillus-like species.</title>
        <authorList>
            <person name="Liu G."/>
        </authorList>
    </citation>
    <scope>NUCLEOTIDE SEQUENCE [LARGE SCALE GENOMIC DNA]</scope>
    <source>
        <strain evidence="7 8">FJAT-52991</strain>
    </source>
</reference>
<evidence type="ECO:0000256" key="2">
    <source>
        <dbReference type="ARBA" id="ARBA00022801"/>
    </source>
</evidence>
<comment type="similarity">
    <text evidence="4">Belongs to the SIMIBI class G3E GTPase family. ZNG1 subfamily.</text>
</comment>